<feature type="domain" description="AAA" evidence="1">
    <location>
        <begin position="1"/>
        <end position="177"/>
    </location>
</feature>
<protein>
    <submittedName>
        <fullName evidence="2">ParA family protein</fullName>
    </submittedName>
</protein>
<gene>
    <name evidence="2" type="ORF">ENJ10_12225</name>
</gene>
<evidence type="ECO:0000259" key="1">
    <source>
        <dbReference type="Pfam" id="PF13614"/>
    </source>
</evidence>
<dbReference type="InterPro" id="IPR050678">
    <property type="entry name" value="DNA_Partitioning_ATPase"/>
</dbReference>
<dbReference type="CDD" id="cd02042">
    <property type="entry name" value="ParAB_family"/>
    <property type="match status" value="1"/>
</dbReference>
<proteinExistence type="predicted"/>
<reference evidence="2" key="1">
    <citation type="journal article" date="2020" name="mSystems">
        <title>Genome- and Community-Level Interaction Insights into Carbon Utilization and Element Cycling Functions of Hydrothermarchaeota in Hydrothermal Sediment.</title>
        <authorList>
            <person name="Zhou Z."/>
            <person name="Liu Y."/>
            <person name="Xu W."/>
            <person name="Pan J."/>
            <person name="Luo Z.H."/>
            <person name="Li M."/>
        </authorList>
    </citation>
    <scope>NUCLEOTIDE SEQUENCE [LARGE SCALE GENOMIC DNA]</scope>
    <source>
        <strain evidence="2">HyVt-456</strain>
    </source>
</reference>
<dbReference type="AlphaFoldDB" id="A0A7V1LNT9"/>
<comment type="caution">
    <text evidence="2">The sequence shown here is derived from an EMBL/GenBank/DDBJ whole genome shotgun (WGS) entry which is preliminary data.</text>
</comment>
<name>A0A7V1LNT9_CALAY</name>
<dbReference type="PIRSF" id="PIRSF009320">
    <property type="entry name" value="Nuc_binding_HP_1000"/>
    <property type="match status" value="1"/>
</dbReference>
<dbReference type="Gene3D" id="3.40.50.300">
    <property type="entry name" value="P-loop containing nucleotide triphosphate hydrolases"/>
    <property type="match status" value="1"/>
</dbReference>
<dbReference type="InterPro" id="IPR025669">
    <property type="entry name" value="AAA_dom"/>
</dbReference>
<dbReference type="PANTHER" id="PTHR13696">
    <property type="entry name" value="P-LOOP CONTAINING NUCLEOSIDE TRIPHOSPHATE HYDROLASE"/>
    <property type="match status" value="1"/>
</dbReference>
<sequence>MKSIVILNNKGGVGKTTSVVNIAGALARKGKKTLLIDLDPAASASMHLGLDKNSASFKTLCDFIIDGAPESDDYIQNTAFHKLDCLPSEPALSDFYEEMAQEQDGGFFLERRHLPRKYEFILFDSPPNMGSLAFNALALADYVLIPVQTQYLALNGLQLTLKTVDKVRRHLNPGLKILGIFGTQFDRRTRVARDVLQLLRETHGPLMFKTAIGVNSKLVEAYNAQKPIIYKTPAARGALEYTALTREIQKRIKSDTA</sequence>
<dbReference type="Pfam" id="PF13614">
    <property type="entry name" value="AAA_31"/>
    <property type="match status" value="1"/>
</dbReference>
<evidence type="ECO:0000313" key="2">
    <source>
        <dbReference type="EMBL" id="HED11449.1"/>
    </source>
</evidence>
<accession>A0A7V1LNT9</accession>
<dbReference type="EMBL" id="DRLD01000343">
    <property type="protein sequence ID" value="HED11449.1"/>
    <property type="molecule type" value="Genomic_DNA"/>
</dbReference>
<dbReference type="Proteomes" id="UP000886005">
    <property type="component" value="Unassembled WGS sequence"/>
</dbReference>
<dbReference type="InterPro" id="IPR027417">
    <property type="entry name" value="P-loop_NTPase"/>
</dbReference>
<dbReference type="FunFam" id="3.40.50.300:FF:000285">
    <property type="entry name" value="Sporulation initiation inhibitor Soj"/>
    <property type="match status" value="1"/>
</dbReference>
<dbReference type="SUPFAM" id="SSF52540">
    <property type="entry name" value="P-loop containing nucleoside triphosphate hydrolases"/>
    <property type="match status" value="1"/>
</dbReference>
<dbReference type="PANTHER" id="PTHR13696:SF52">
    <property type="entry name" value="PARA FAMILY PROTEIN CT_582"/>
    <property type="match status" value="1"/>
</dbReference>
<organism evidence="2">
    <name type="scientific">Caldithrix abyssi</name>
    <dbReference type="NCBI Taxonomy" id="187145"/>
    <lineage>
        <taxon>Bacteria</taxon>
        <taxon>Pseudomonadati</taxon>
        <taxon>Calditrichota</taxon>
        <taxon>Calditrichia</taxon>
        <taxon>Calditrichales</taxon>
        <taxon>Calditrichaceae</taxon>
        <taxon>Caldithrix</taxon>
    </lineage>
</organism>